<dbReference type="RefSeq" id="XP_056852077.1">
    <property type="nucleotide sequence ID" value="XM_056996097.1"/>
</dbReference>
<dbReference type="PANTHER" id="PTHR23241:SF102">
    <property type="entry name" value="LD23009P"/>
    <property type="match status" value="1"/>
</dbReference>
<feature type="transmembrane region" description="Helical" evidence="1">
    <location>
        <begin position="12"/>
        <end position="33"/>
    </location>
</feature>
<gene>
    <name evidence="3 4" type="primary">LOC130501205</name>
</gene>
<evidence type="ECO:0000313" key="4">
    <source>
        <dbReference type="RefSeq" id="XP_056852111.1"/>
    </source>
</evidence>
<protein>
    <submittedName>
        <fullName evidence="3 4">Uncharacterized protein LOC130501205</fullName>
    </submittedName>
</protein>
<reference evidence="2" key="1">
    <citation type="journal article" date="2019" name="Database">
        <title>The radish genome database (RadishGD): an integrated information resource for radish genomics.</title>
        <authorList>
            <person name="Yu H.J."/>
            <person name="Baek S."/>
            <person name="Lee Y.J."/>
            <person name="Cho A."/>
            <person name="Mun J.H."/>
        </authorList>
    </citation>
    <scope>NUCLEOTIDE SEQUENCE [LARGE SCALE GENOMIC DNA]</scope>
    <source>
        <strain evidence="2">cv. WK10039</strain>
    </source>
</reference>
<dbReference type="OrthoDB" id="1641132at2759"/>
<accession>A0A9W3CKD3</accession>
<evidence type="ECO:0000313" key="2">
    <source>
        <dbReference type="Proteomes" id="UP000504610"/>
    </source>
</evidence>
<sequence>MEKSSSTVEKYQLGFLVSTFAFNLTNLLVFTPMTIDMMKQRHKVERQNNIGDGVGKLVGPRIRTNHGSHANIFSFGSLAMHSWYLAGKMNL</sequence>
<dbReference type="RefSeq" id="XP_056852111.1">
    <property type="nucleotide sequence ID" value="XM_056996131.1"/>
</dbReference>
<dbReference type="GeneID" id="130501205"/>
<evidence type="ECO:0000256" key="1">
    <source>
        <dbReference type="SAM" id="Phobius"/>
    </source>
</evidence>
<dbReference type="KEGG" id="rsz:130501205"/>
<keyword evidence="1" id="KW-0472">Membrane</keyword>
<name>A0A9W3CKD3_RAPSA</name>
<keyword evidence="2" id="KW-1185">Reference proteome</keyword>
<evidence type="ECO:0000313" key="3">
    <source>
        <dbReference type="RefSeq" id="XP_056852077.1"/>
    </source>
</evidence>
<dbReference type="AlphaFoldDB" id="A0A9W3CKD3"/>
<dbReference type="Proteomes" id="UP000504610">
    <property type="component" value="Chromosome 1"/>
</dbReference>
<proteinExistence type="predicted"/>
<reference evidence="3 4" key="2">
    <citation type="submission" date="2025-04" db="UniProtKB">
        <authorList>
            <consortium name="RefSeq"/>
        </authorList>
    </citation>
    <scope>IDENTIFICATION</scope>
    <source>
        <tissue evidence="3 4">Leaf</tissue>
    </source>
</reference>
<organism evidence="2 3">
    <name type="scientific">Raphanus sativus</name>
    <name type="common">Radish</name>
    <name type="synonym">Raphanus raphanistrum var. sativus</name>
    <dbReference type="NCBI Taxonomy" id="3726"/>
    <lineage>
        <taxon>Eukaryota</taxon>
        <taxon>Viridiplantae</taxon>
        <taxon>Streptophyta</taxon>
        <taxon>Embryophyta</taxon>
        <taxon>Tracheophyta</taxon>
        <taxon>Spermatophyta</taxon>
        <taxon>Magnoliopsida</taxon>
        <taxon>eudicotyledons</taxon>
        <taxon>Gunneridae</taxon>
        <taxon>Pentapetalae</taxon>
        <taxon>rosids</taxon>
        <taxon>malvids</taxon>
        <taxon>Brassicales</taxon>
        <taxon>Brassicaceae</taxon>
        <taxon>Brassiceae</taxon>
        <taxon>Raphanus</taxon>
    </lineage>
</organism>
<dbReference type="InterPro" id="IPR053009">
    <property type="entry name" value="Xanthocillin_Biosynth-Assoc"/>
</dbReference>
<keyword evidence="1" id="KW-0812">Transmembrane</keyword>
<dbReference type="PANTHER" id="PTHR23241">
    <property type="entry name" value="LATE EMBRYOGENESIS ABUNDANT PLANTS LEA-RELATED"/>
    <property type="match status" value="1"/>
</dbReference>
<keyword evidence="1" id="KW-1133">Transmembrane helix</keyword>